<dbReference type="AlphaFoldDB" id="A0A0L0D8T7"/>
<feature type="coiled-coil region" evidence="1">
    <location>
        <begin position="306"/>
        <end position="389"/>
    </location>
</feature>
<accession>A0A0L0D8T7</accession>
<feature type="compositionally biased region" description="Basic and acidic residues" evidence="2">
    <location>
        <begin position="242"/>
        <end position="253"/>
    </location>
</feature>
<gene>
    <name evidence="3" type="ORF">AMSG_00572</name>
</gene>
<dbReference type="RefSeq" id="XP_013762843.1">
    <property type="nucleotide sequence ID" value="XM_013907389.1"/>
</dbReference>
<protein>
    <submittedName>
        <fullName evidence="3">Uncharacterized protein</fullName>
    </submittedName>
</protein>
<reference evidence="3 4" key="1">
    <citation type="submission" date="2010-05" db="EMBL/GenBank/DDBJ databases">
        <title>The Genome Sequence of Thecamonas trahens ATCC 50062.</title>
        <authorList>
            <consortium name="The Broad Institute Genome Sequencing Platform"/>
            <person name="Russ C."/>
            <person name="Cuomo C."/>
            <person name="Shea T."/>
            <person name="Young S.K."/>
            <person name="Zeng Q."/>
            <person name="Koehrsen M."/>
            <person name="Haas B."/>
            <person name="Borodovsky M."/>
            <person name="Guigo R."/>
            <person name="Alvarado L."/>
            <person name="Berlin A."/>
            <person name="Bochicchio J."/>
            <person name="Borenstein D."/>
            <person name="Chapman S."/>
            <person name="Chen Z."/>
            <person name="Freedman E."/>
            <person name="Gellesch M."/>
            <person name="Goldberg J."/>
            <person name="Griggs A."/>
            <person name="Gujja S."/>
            <person name="Heilman E."/>
            <person name="Heiman D."/>
            <person name="Hepburn T."/>
            <person name="Howarth C."/>
            <person name="Jen D."/>
            <person name="Larson L."/>
            <person name="Mehta T."/>
            <person name="Park D."/>
            <person name="Pearson M."/>
            <person name="Roberts A."/>
            <person name="Saif S."/>
            <person name="Shenoy N."/>
            <person name="Sisk P."/>
            <person name="Stolte C."/>
            <person name="Sykes S."/>
            <person name="Thomson T."/>
            <person name="Walk T."/>
            <person name="White J."/>
            <person name="Yandava C."/>
            <person name="Burger G."/>
            <person name="Gray M.W."/>
            <person name="Holland P.W.H."/>
            <person name="King N."/>
            <person name="Lang F.B.F."/>
            <person name="Roger A.J."/>
            <person name="Ruiz-Trillo I."/>
            <person name="Lander E."/>
            <person name="Nusbaum C."/>
        </authorList>
    </citation>
    <scope>NUCLEOTIDE SEQUENCE [LARGE SCALE GENOMIC DNA]</scope>
    <source>
        <strain evidence="3 4">ATCC 50062</strain>
    </source>
</reference>
<keyword evidence="1" id="KW-0175">Coiled coil</keyword>
<evidence type="ECO:0000313" key="4">
    <source>
        <dbReference type="Proteomes" id="UP000054408"/>
    </source>
</evidence>
<organism evidence="3 4">
    <name type="scientific">Thecamonas trahens ATCC 50062</name>
    <dbReference type="NCBI Taxonomy" id="461836"/>
    <lineage>
        <taxon>Eukaryota</taxon>
        <taxon>Apusozoa</taxon>
        <taxon>Apusomonadida</taxon>
        <taxon>Apusomonadidae</taxon>
        <taxon>Thecamonas</taxon>
    </lineage>
</organism>
<feature type="region of interest" description="Disordered" evidence="2">
    <location>
        <begin position="216"/>
        <end position="273"/>
    </location>
</feature>
<evidence type="ECO:0000256" key="1">
    <source>
        <dbReference type="SAM" id="Coils"/>
    </source>
</evidence>
<dbReference type="Proteomes" id="UP000054408">
    <property type="component" value="Unassembled WGS sequence"/>
</dbReference>
<keyword evidence="4" id="KW-1185">Reference proteome</keyword>
<dbReference type="GeneID" id="25560372"/>
<name>A0A0L0D8T7_THETB</name>
<evidence type="ECO:0000256" key="2">
    <source>
        <dbReference type="SAM" id="MobiDB-lite"/>
    </source>
</evidence>
<proteinExistence type="predicted"/>
<sequence length="621" mass="69927">MPPARTGAPSNGTKILMPSVRPIDYINGTAEEKAAAIKAAGLPSDHPNFHRMYELTAYREAYSPPRHSRHGATQLMQENERESASQHAARNIEEGRKLAMGSLSRDAYLGLKQALQRGSLATPSAFAAMMQEDAAAAAVAPPAPPVAATPPPAQNHMETRRDLQYELQQQAAYEAAMAEQAAYEQAQQQAAYEQAAYEQAQHHQTAYEQAQVEAQYRTAETPAPDRARHAAETPGPATVYDSAHEAQAEYEHRHSPRAQQTAPAAPSSDGASDDFEYYFEDVVVADPQAELRAYQEEQKRKVLEFNKRMLEEKQAATARARMLELQEAENERRRDAAAAAAERARAAAEKQRQIEAAQAQLAQVEERQRREAQATYAEQMAERRRLEVLAQRDALTATYADNSDRRELAQTLQEQIAARRERELRQRAADAAVHYEGSLPLKPAYSTEAARSAQEKYRQELQAQIALTRERRMQDALRELQEDTQRARDVDARNSTANFDWNEHRAAVRAKLQAEWEANMAAKQDREMRERLADIQDARTAIERDVAAAAAEREAKIREQENSRKMVSVLQAQMANKRERELREALYDAQFAAPAITINAKGQYVQRVRRKRRKAPRQSNA</sequence>
<dbReference type="EMBL" id="GL349434">
    <property type="protein sequence ID" value="KNC48792.1"/>
    <property type="molecule type" value="Genomic_DNA"/>
</dbReference>
<evidence type="ECO:0000313" key="3">
    <source>
        <dbReference type="EMBL" id="KNC48792.1"/>
    </source>
</evidence>